<protein>
    <recommendedName>
        <fullName evidence="2">Thioredoxin domain-containing protein</fullName>
    </recommendedName>
</protein>
<dbReference type="AlphaFoldDB" id="X0W5E3"/>
<proteinExistence type="predicted"/>
<dbReference type="EMBL" id="BARS01020492">
    <property type="protein sequence ID" value="GAG07926.1"/>
    <property type="molecule type" value="Genomic_DNA"/>
</dbReference>
<accession>X0W5E3</accession>
<name>X0W5E3_9ZZZZ</name>
<dbReference type="PANTHER" id="PTHR42899">
    <property type="entry name" value="SPERMATOGENESIS-ASSOCIATED PROTEIN 20"/>
    <property type="match status" value="1"/>
</dbReference>
<dbReference type="InterPro" id="IPR024705">
    <property type="entry name" value="Ssp411"/>
</dbReference>
<evidence type="ECO:0000313" key="1">
    <source>
        <dbReference type="EMBL" id="GAG07926.1"/>
    </source>
</evidence>
<feature type="non-terminal residue" evidence="1">
    <location>
        <position position="1"/>
    </location>
</feature>
<reference evidence="1" key="1">
    <citation type="journal article" date="2014" name="Front. Microbiol.">
        <title>High frequency of phylogenetically diverse reductive dehalogenase-homologous genes in deep subseafloor sedimentary metagenomes.</title>
        <authorList>
            <person name="Kawai M."/>
            <person name="Futagami T."/>
            <person name="Toyoda A."/>
            <person name="Takaki Y."/>
            <person name="Nishi S."/>
            <person name="Hori S."/>
            <person name="Arai W."/>
            <person name="Tsubouchi T."/>
            <person name="Morono Y."/>
            <person name="Uchiyama I."/>
            <person name="Ito T."/>
            <person name="Fujiyama A."/>
            <person name="Inagaki F."/>
            <person name="Takami H."/>
        </authorList>
    </citation>
    <scope>NUCLEOTIDE SEQUENCE</scope>
    <source>
        <strain evidence="1">Expedition CK06-06</strain>
    </source>
</reference>
<organism evidence="1">
    <name type="scientific">marine sediment metagenome</name>
    <dbReference type="NCBI Taxonomy" id="412755"/>
    <lineage>
        <taxon>unclassified sequences</taxon>
        <taxon>metagenomes</taxon>
        <taxon>ecological metagenomes</taxon>
    </lineage>
</organism>
<dbReference type="PANTHER" id="PTHR42899:SF1">
    <property type="entry name" value="SPERMATOGENESIS-ASSOCIATED PROTEIN 20"/>
    <property type="match status" value="1"/>
</dbReference>
<gene>
    <name evidence="1" type="ORF">S01H1_33038</name>
</gene>
<evidence type="ECO:0008006" key="2">
    <source>
        <dbReference type="Google" id="ProtNLM"/>
    </source>
</evidence>
<sequence>RQKEVRDGAVPSGNSIGLLNLVRLARSTGETDFESKAAQMAKALSSEVAGMPCQNTMFLTALGFLLGPSYEIVIAGDPQVQDTINMLKVLRTEFIPNKIIHLKATNDSALQKLVSFIQDIKSIDKKATAYVCRNFACSTPTTDLNQLRTMIKNC</sequence>
<comment type="caution">
    <text evidence="1">The sequence shown here is derived from an EMBL/GenBank/DDBJ whole genome shotgun (WGS) entry which is preliminary data.</text>
</comment>